<dbReference type="Proteomes" id="UP000078492">
    <property type="component" value="Unassembled WGS sequence"/>
</dbReference>
<reference evidence="2 3" key="1">
    <citation type="submission" date="2015-09" db="EMBL/GenBank/DDBJ databases">
        <title>Trachymyrmex cornetzi WGS genome.</title>
        <authorList>
            <person name="Nygaard S."/>
            <person name="Hu H."/>
            <person name="Boomsma J."/>
            <person name="Zhang G."/>
        </authorList>
    </citation>
    <scope>NUCLEOTIDE SEQUENCE [LARGE SCALE GENOMIC DNA]</scope>
    <source>
        <strain evidence="2">Tcor2-1</strain>
        <tissue evidence="2">Whole body</tissue>
    </source>
</reference>
<protein>
    <recommendedName>
        <fullName evidence="4">Protein FAM154B</fullName>
    </recommendedName>
</protein>
<dbReference type="PANTHER" id="PTHR31516">
    <property type="entry name" value="STABILIZER OF AXONEMAL MICROTUBULES 2"/>
    <property type="match status" value="1"/>
</dbReference>
<evidence type="ECO:0000313" key="2">
    <source>
        <dbReference type="EMBL" id="KYN16843.1"/>
    </source>
</evidence>
<evidence type="ECO:0000256" key="1">
    <source>
        <dbReference type="ARBA" id="ARBA00008738"/>
    </source>
</evidence>
<dbReference type="GO" id="GO:0036064">
    <property type="term" value="C:ciliary basal body"/>
    <property type="evidence" value="ECO:0007669"/>
    <property type="project" value="TreeGrafter"/>
</dbReference>
<dbReference type="AlphaFoldDB" id="A0A151J364"/>
<dbReference type="GO" id="GO:0005879">
    <property type="term" value="C:axonemal microtubule"/>
    <property type="evidence" value="ECO:0007669"/>
    <property type="project" value="TreeGrafter"/>
</dbReference>
<gene>
    <name evidence="2" type="ORF">ALC57_10907</name>
</gene>
<dbReference type="PANTHER" id="PTHR31516:SF17">
    <property type="entry name" value="STABILIZER OF AXONEMAL MICROTUBULES 2"/>
    <property type="match status" value="1"/>
</dbReference>
<dbReference type="EMBL" id="KQ980298">
    <property type="protein sequence ID" value="KYN16843.1"/>
    <property type="molecule type" value="Genomic_DNA"/>
</dbReference>
<keyword evidence="3" id="KW-1185">Reference proteome</keyword>
<dbReference type="Pfam" id="PF05217">
    <property type="entry name" value="SAXO1-2"/>
    <property type="match status" value="1"/>
</dbReference>
<evidence type="ECO:0008006" key="4">
    <source>
        <dbReference type="Google" id="ProtNLM"/>
    </source>
</evidence>
<organism evidence="2 3">
    <name type="scientific">Trachymyrmex cornetzi</name>
    <dbReference type="NCBI Taxonomy" id="471704"/>
    <lineage>
        <taxon>Eukaryota</taxon>
        <taxon>Metazoa</taxon>
        <taxon>Ecdysozoa</taxon>
        <taxon>Arthropoda</taxon>
        <taxon>Hexapoda</taxon>
        <taxon>Insecta</taxon>
        <taxon>Pterygota</taxon>
        <taxon>Neoptera</taxon>
        <taxon>Endopterygota</taxon>
        <taxon>Hymenoptera</taxon>
        <taxon>Apocrita</taxon>
        <taxon>Aculeata</taxon>
        <taxon>Formicoidea</taxon>
        <taxon>Formicidae</taxon>
        <taxon>Myrmicinae</taxon>
        <taxon>Trachymyrmex</taxon>
    </lineage>
</organism>
<proteinExistence type="inferred from homology"/>
<dbReference type="STRING" id="471704.A0A151J364"/>
<dbReference type="GO" id="GO:0005814">
    <property type="term" value="C:centriole"/>
    <property type="evidence" value="ECO:0007669"/>
    <property type="project" value="TreeGrafter"/>
</dbReference>
<accession>A0A151J364</accession>
<dbReference type="InterPro" id="IPR033336">
    <property type="entry name" value="SAXO1/2"/>
</dbReference>
<sequence>MEVVEPCSKRKAPCTKTIARPCKTKYKRYVQPPRAKSFAPEHLYRIPSTQFEDRTTYHLSYLNVDRTAARCARLEPILPIHSLQKSTGKFFDETTNKLSYKPVWQTVKAEPIIPKRRPVTSTGTMENVTTVRHDYGTKYVDRPEMIIPCGNIRTSLAPLDDKTMAKLSYVSPGPIEPVISFKPILEYRPSSQPLPKETTQKLSYQPFVVVKKEFYPWAQKPMYKSPEITMCGKTTYSESYMENDAISREKPFLPVATYVFPYGAKFADKTIYKESYLPGIVERMVPFVPCGNISISDTKMSADTTSKLSYQRVWTEKRKPYLPRTKTMLATVKMQSDTTSRCEYVAKTTLRPDLIVPSDNIRTVDVPLEGETTTALSYVKPDMIKPVRSYKPVMQYYRPGVKIDCETINKLSYQTWTPKPKEELPWAQKSKYRAPEQPMVSDTVYHMSYPIPGHYVEDDSFTECPCPIDKQDNVSSTSTAAC</sequence>
<comment type="similarity">
    <text evidence="1">Belongs to the FAM154 family.</text>
</comment>
<dbReference type="GO" id="GO:0036126">
    <property type="term" value="C:sperm flagellum"/>
    <property type="evidence" value="ECO:0007669"/>
    <property type="project" value="TreeGrafter"/>
</dbReference>
<name>A0A151J364_9HYME</name>
<evidence type="ECO:0000313" key="3">
    <source>
        <dbReference type="Proteomes" id="UP000078492"/>
    </source>
</evidence>
<dbReference type="GO" id="GO:0008017">
    <property type="term" value="F:microtubule binding"/>
    <property type="evidence" value="ECO:0007669"/>
    <property type="project" value="InterPro"/>
</dbReference>